<dbReference type="RefSeq" id="WP_252218783.1">
    <property type="nucleotide sequence ID" value="NZ_CP098732.1"/>
</dbReference>
<sequence length="154" mass="18214">MMLNQFDAKLIFAIFGFAFALISFLYKNHETNQLRILKNITDNIKEINKVCIEVFANQNMKEDVYPRISMFLDLVQLDVKTFPTGKFYNSKKRIEANRDLINRLIEDYKDLIFSDTPIENKSIKIEIFPNREEKLDDIIQKSIKLLDSLEKFLP</sequence>
<reference evidence="2" key="1">
    <citation type="submission" date="2022-06" db="EMBL/GenBank/DDBJ databases">
        <title>Isolation, identification and characterization of iprodione-degrading strains in Lhasa, Tibet.</title>
        <authorList>
            <person name="Pan H."/>
        </authorList>
    </citation>
    <scope>NUCLEOTIDE SEQUENCE</scope>
    <source>
        <strain evidence="2">Y-23</strain>
    </source>
</reference>
<dbReference type="EMBL" id="CP098732">
    <property type="protein sequence ID" value="USE82059.1"/>
    <property type="molecule type" value="Genomic_DNA"/>
</dbReference>
<keyword evidence="1" id="KW-1133">Transmembrane helix</keyword>
<feature type="transmembrane region" description="Helical" evidence="1">
    <location>
        <begin position="6"/>
        <end position="26"/>
    </location>
</feature>
<evidence type="ECO:0000313" key="3">
    <source>
        <dbReference type="Proteomes" id="UP001056716"/>
    </source>
</evidence>
<proteinExistence type="predicted"/>
<keyword evidence="1" id="KW-0812">Transmembrane</keyword>
<accession>A0AAE9LP44</accession>
<dbReference type="AlphaFoldDB" id="A0AAE9LP44"/>
<keyword evidence="1" id="KW-0472">Membrane</keyword>
<protein>
    <submittedName>
        <fullName evidence="2">Uncharacterized protein</fullName>
    </submittedName>
</protein>
<dbReference type="KEGG" id="atz:M5E07_09520"/>
<dbReference type="Proteomes" id="UP001056716">
    <property type="component" value="Chromosome"/>
</dbReference>
<gene>
    <name evidence="2" type="ORF">M5E07_09520</name>
</gene>
<organism evidence="2 3">
    <name type="scientific">Acinetobacter tibetensis</name>
    <dbReference type="NCBI Taxonomy" id="2943497"/>
    <lineage>
        <taxon>Bacteria</taxon>
        <taxon>Pseudomonadati</taxon>
        <taxon>Pseudomonadota</taxon>
        <taxon>Gammaproteobacteria</taxon>
        <taxon>Moraxellales</taxon>
        <taxon>Moraxellaceae</taxon>
        <taxon>Acinetobacter</taxon>
    </lineage>
</organism>
<evidence type="ECO:0000313" key="2">
    <source>
        <dbReference type="EMBL" id="USE82059.1"/>
    </source>
</evidence>
<evidence type="ECO:0000256" key="1">
    <source>
        <dbReference type="SAM" id="Phobius"/>
    </source>
</evidence>
<name>A0AAE9LP44_9GAMM</name>
<keyword evidence="3" id="KW-1185">Reference proteome</keyword>